<proteinExistence type="predicted"/>
<dbReference type="AlphaFoldDB" id="A0A1V0UTL5"/>
<sequence length="66" mass="7772">MVQKQYVYKADKPDHIRFIRDDINKSDKTINGLVKIANSMKQFLFTSFKTRTAYLALHNYTDSTLK</sequence>
<dbReference type="EMBL" id="CP020557">
    <property type="protein sequence ID" value="ARF68340.1"/>
    <property type="molecule type" value="Genomic_DNA"/>
</dbReference>
<reference evidence="1 2" key="1">
    <citation type="submission" date="2017-03" db="EMBL/GenBank/DDBJ databases">
        <title>Paenibacillus larvae genome sequencing.</title>
        <authorList>
            <person name="Dingman D.W."/>
        </authorList>
    </citation>
    <scope>NUCLEOTIDE SEQUENCE [LARGE SCALE GENOMIC DNA]</scope>
    <source>
        <strain evidence="1 2">SAG 10367</strain>
    </source>
</reference>
<organism evidence="1 2">
    <name type="scientific">Paenibacillus larvae subsp. pulvifaciens</name>
    <dbReference type="NCBI Taxonomy" id="1477"/>
    <lineage>
        <taxon>Bacteria</taxon>
        <taxon>Bacillati</taxon>
        <taxon>Bacillota</taxon>
        <taxon>Bacilli</taxon>
        <taxon>Bacillales</taxon>
        <taxon>Paenibacillaceae</taxon>
        <taxon>Paenibacillus</taxon>
    </lineage>
</organism>
<gene>
    <name evidence="1" type="ORF">B7C51_11765</name>
</gene>
<dbReference type="Proteomes" id="UP000192727">
    <property type="component" value="Chromosome"/>
</dbReference>
<protein>
    <submittedName>
        <fullName evidence="1">Uncharacterized protein</fullName>
    </submittedName>
</protein>
<evidence type="ECO:0000313" key="2">
    <source>
        <dbReference type="Proteomes" id="UP000192727"/>
    </source>
</evidence>
<name>A0A1V0UTL5_9BACL</name>
<accession>A0A1V0UTL5</accession>
<evidence type="ECO:0000313" key="1">
    <source>
        <dbReference type="EMBL" id="ARF68340.1"/>
    </source>
</evidence>